<proteinExistence type="predicted"/>
<dbReference type="AlphaFoldDB" id="A0A2Z4LN13"/>
<evidence type="ECO:0000313" key="2">
    <source>
        <dbReference type="Proteomes" id="UP000248536"/>
    </source>
</evidence>
<reference evidence="1 2" key="1">
    <citation type="submission" date="2018-06" db="EMBL/GenBank/DDBJ databases">
        <title>Spongiibacterium sp. HME9304 Genome sequencing and assembly.</title>
        <authorList>
            <person name="Kang H."/>
            <person name="Kim H."/>
            <person name="Joh K."/>
        </authorList>
    </citation>
    <scope>NUCLEOTIDE SEQUENCE [LARGE SCALE GENOMIC DNA]</scope>
    <source>
        <strain evidence="1 2">HME9304</strain>
    </source>
</reference>
<evidence type="ECO:0000313" key="1">
    <source>
        <dbReference type="EMBL" id="AWX43202.1"/>
    </source>
</evidence>
<dbReference type="KEGG" id="spon:HME9304_00189"/>
<gene>
    <name evidence="1" type="ORF">HME9304_00189</name>
</gene>
<dbReference type="EMBL" id="CP030104">
    <property type="protein sequence ID" value="AWX43202.1"/>
    <property type="molecule type" value="Genomic_DNA"/>
</dbReference>
<accession>A0A2Z4LN13</accession>
<keyword evidence="2" id="KW-1185">Reference proteome</keyword>
<name>A0A2Z4LN13_9FLAO</name>
<organism evidence="1 2">
    <name type="scientific">Flagellimonas maritima</name>
    <dbReference type="NCBI Taxonomy" id="1383885"/>
    <lineage>
        <taxon>Bacteria</taxon>
        <taxon>Pseudomonadati</taxon>
        <taxon>Bacteroidota</taxon>
        <taxon>Flavobacteriia</taxon>
        <taxon>Flavobacteriales</taxon>
        <taxon>Flavobacteriaceae</taxon>
        <taxon>Flagellimonas</taxon>
    </lineage>
</organism>
<protein>
    <submittedName>
        <fullName evidence="1">Uncharacterized protein</fullName>
    </submittedName>
</protein>
<dbReference type="RefSeq" id="WP_112376805.1">
    <property type="nucleotide sequence ID" value="NZ_CP030104.1"/>
</dbReference>
<dbReference type="Proteomes" id="UP000248536">
    <property type="component" value="Chromosome"/>
</dbReference>
<sequence length="102" mass="12324">MKNKELSNKENAREFQEKDFHCNEEINSKVFKLWMETNSLIMSETEKKQKEKVFRKDEVDINKGSKLNHRTFFSRGSKNVFLKMKNRAEAMLNHIRTLEYLH</sequence>